<dbReference type="Proteomes" id="UP001501470">
    <property type="component" value="Unassembled WGS sequence"/>
</dbReference>
<comment type="caution">
    <text evidence="2">The sequence shown here is derived from an EMBL/GenBank/DDBJ whole genome shotgun (WGS) entry which is preliminary data.</text>
</comment>
<protein>
    <recommendedName>
        <fullName evidence="4">LigA protein</fullName>
    </recommendedName>
</protein>
<gene>
    <name evidence="2" type="ORF">GCM10009827_026820</name>
</gene>
<keyword evidence="1" id="KW-1133">Transmembrane helix</keyword>
<name>A0ABP4KZV9_9ACTN</name>
<keyword evidence="1" id="KW-0472">Membrane</keyword>
<proteinExistence type="predicted"/>
<accession>A0ABP4KZV9</accession>
<evidence type="ECO:0000256" key="1">
    <source>
        <dbReference type="SAM" id="Phobius"/>
    </source>
</evidence>
<keyword evidence="1" id="KW-0812">Transmembrane</keyword>
<organism evidence="2 3">
    <name type="scientific">Dactylosporangium maewongense</name>
    <dbReference type="NCBI Taxonomy" id="634393"/>
    <lineage>
        <taxon>Bacteria</taxon>
        <taxon>Bacillati</taxon>
        <taxon>Actinomycetota</taxon>
        <taxon>Actinomycetes</taxon>
        <taxon>Micromonosporales</taxon>
        <taxon>Micromonosporaceae</taxon>
        <taxon>Dactylosporangium</taxon>
    </lineage>
</organism>
<reference evidence="3" key="1">
    <citation type="journal article" date="2019" name="Int. J. Syst. Evol. Microbiol.">
        <title>The Global Catalogue of Microorganisms (GCM) 10K type strain sequencing project: providing services to taxonomists for standard genome sequencing and annotation.</title>
        <authorList>
            <consortium name="The Broad Institute Genomics Platform"/>
            <consortium name="The Broad Institute Genome Sequencing Center for Infectious Disease"/>
            <person name="Wu L."/>
            <person name="Ma J."/>
        </authorList>
    </citation>
    <scope>NUCLEOTIDE SEQUENCE [LARGE SCALE GENOMIC DNA]</scope>
    <source>
        <strain evidence="3">JCM 15933</strain>
    </source>
</reference>
<keyword evidence="3" id="KW-1185">Reference proteome</keyword>
<feature type="transmembrane region" description="Helical" evidence="1">
    <location>
        <begin position="47"/>
        <end position="70"/>
    </location>
</feature>
<sequence>MNRLNSESGPMQMQDLVELATSEPPPLRHDADQILAAGRRVQRRRRVATGAAAAAVLGVIAAAVAVPALGRGGEEAQLQMGAPENNQPVPATAEPFTFTFGGYKVGKLRVAQPVDVSTAYQLASVYADGLTTTDKAADPNAPAQDGKKLYAYLTVYRAGAYDPSKLTGTQPVTVGGRPGLEAGGPYLGWATRRTLAWQYNTDAWAVIQASSDDAAYPSAKDLRDLAAGLRGQTPVPAKAPVKLGYVPAGYRLQEASMHAMTGLNGIAAARDGDYAGLLFSNPALPTTGLTAPFGGEDGADPKGSFVVYVVPAANSNQQPSPGVTCGNGFCNRWVGGVNIQVSSGGRLTDTEMTKVLDGATLADVKNERTWTPVPA</sequence>
<dbReference type="EMBL" id="BAAAQD010000004">
    <property type="protein sequence ID" value="GAA1511251.1"/>
    <property type="molecule type" value="Genomic_DNA"/>
</dbReference>
<evidence type="ECO:0008006" key="4">
    <source>
        <dbReference type="Google" id="ProtNLM"/>
    </source>
</evidence>
<evidence type="ECO:0000313" key="2">
    <source>
        <dbReference type="EMBL" id="GAA1511251.1"/>
    </source>
</evidence>
<evidence type="ECO:0000313" key="3">
    <source>
        <dbReference type="Proteomes" id="UP001501470"/>
    </source>
</evidence>